<dbReference type="RefSeq" id="WP_406786385.1">
    <property type="nucleotide sequence ID" value="NZ_JBJIAA010000003.1"/>
</dbReference>
<dbReference type="InterPro" id="IPR046335">
    <property type="entry name" value="LacI/GalR-like_sensor"/>
</dbReference>
<comment type="caution">
    <text evidence="6">The sequence shown here is derived from an EMBL/GenBank/DDBJ whole genome shotgun (WGS) entry which is preliminary data.</text>
</comment>
<dbReference type="PANTHER" id="PTHR30146:SF148">
    <property type="entry name" value="HTH-TYPE TRANSCRIPTIONAL REPRESSOR PURR-RELATED"/>
    <property type="match status" value="1"/>
</dbReference>
<dbReference type="Gene3D" id="1.10.260.40">
    <property type="entry name" value="lambda repressor-like DNA-binding domains"/>
    <property type="match status" value="1"/>
</dbReference>
<keyword evidence="4" id="KW-0804">Transcription</keyword>
<dbReference type="PANTHER" id="PTHR30146">
    <property type="entry name" value="LACI-RELATED TRANSCRIPTIONAL REPRESSOR"/>
    <property type="match status" value="1"/>
</dbReference>
<dbReference type="Gene3D" id="3.40.50.2300">
    <property type="match status" value="2"/>
</dbReference>
<keyword evidence="1" id="KW-0678">Repressor</keyword>
<dbReference type="PROSITE" id="PS50932">
    <property type="entry name" value="HTH_LACI_2"/>
    <property type="match status" value="1"/>
</dbReference>
<keyword evidence="7" id="KW-1185">Reference proteome</keyword>
<dbReference type="SUPFAM" id="SSF53822">
    <property type="entry name" value="Periplasmic binding protein-like I"/>
    <property type="match status" value="1"/>
</dbReference>
<dbReference type="InterPro" id="IPR010982">
    <property type="entry name" value="Lambda_DNA-bd_dom_sf"/>
</dbReference>
<dbReference type="PRINTS" id="PR00036">
    <property type="entry name" value="HTHLACI"/>
</dbReference>
<dbReference type="PROSITE" id="PS00356">
    <property type="entry name" value="HTH_LACI_1"/>
    <property type="match status" value="1"/>
</dbReference>
<evidence type="ECO:0000256" key="3">
    <source>
        <dbReference type="ARBA" id="ARBA00023125"/>
    </source>
</evidence>
<name>A0ABW8TB55_9CLOT</name>
<dbReference type="EMBL" id="JBJIAA010000003">
    <property type="protein sequence ID" value="MFL0249718.1"/>
    <property type="molecule type" value="Genomic_DNA"/>
</dbReference>
<protein>
    <submittedName>
        <fullName evidence="6">LacI family DNA-binding transcriptional regulator</fullName>
    </submittedName>
</protein>
<dbReference type="CDD" id="cd06267">
    <property type="entry name" value="PBP1_LacI_sugar_binding-like"/>
    <property type="match status" value="1"/>
</dbReference>
<evidence type="ECO:0000256" key="2">
    <source>
        <dbReference type="ARBA" id="ARBA00023015"/>
    </source>
</evidence>
<dbReference type="Proteomes" id="UP001623592">
    <property type="component" value="Unassembled WGS sequence"/>
</dbReference>
<dbReference type="InterPro" id="IPR028082">
    <property type="entry name" value="Peripla_BP_I"/>
</dbReference>
<reference evidence="6 7" key="1">
    <citation type="submission" date="2024-11" db="EMBL/GenBank/DDBJ databases">
        <authorList>
            <person name="Heng Y.C."/>
            <person name="Lim A.C.H."/>
            <person name="Lee J.K.Y."/>
            <person name="Kittelmann S."/>
        </authorList>
    </citation>
    <scope>NUCLEOTIDE SEQUENCE [LARGE SCALE GENOMIC DNA]</scope>
    <source>
        <strain evidence="6 7">WILCCON 0114</strain>
    </source>
</reference>
<evidence type="ECO:0000313" key="6">
    <source>
        <dbReference type="EMBL" id="MFL0249718.1"/>
    </source>
</evidence>
<sequence length="334" mass="37516">MSVTIKDIAKLANVSHTTVSRALNDSPFIKEKTKKRILEIANQLNYVPNYNAKSLVLNKSYNIGVFFSTISRGTSPNFFHEIIDGVNSAIDKKYNLVIKGMDDCKSLNYVSKDRFDGIILVSQSESDNIFIYDIIGKDIPIVVLNRKIEIDNVINILSSEKEGAYEATDYLIKNGHKDIAIIEGKENFKSSVFRREGYINALINNKIKINNEYMVRGEYDIESGFKAMQKLLELKKIPTAVFCSNDDMAVGAIRAIQKHGLRVPDDISLVGFDDSAFCDYVSPALTTVRKPSRKIASVGCEKLLGIIEEPDKTINEKLYISTKLIIRDSVKKII</sequence>
<dbReference type="InterPro" id="IPR000843">
    <property type="entry name" value="HTH_LacI"/>
</dbReference>
<dbReference type="SMART" id="SM00354">
    <property type="entry name" value="HTH_LACI"/>
    <property type="match status" value="1"/>
</dbReference>
<dbReference type="Pfam" id="PF00356">
    <property type="entry name" value="LacI"/>
    <property type="match status" value="1"/>
</dbReference>
<accession>A0ABW8TB55</accession>
<evidence type="ECO:0000256" key="4">
    <source>
        <dbReference type="ARBA" id="ARBA00023163"/>
    </source>
</evidence>
<keyword evidence="2" id="KW-0805">Transcription regulation</keyword>
<feature type="domain" description="HTH lacI-type" evidence="5">
    <location>
        <begin position="3"/>
        <end position="57"/>
    </location>
</feature>
<keyword evidence="3 6" id="KW-0238">DNA-binding</keyword>
<dbReference type="GO" id="GO:0003677">
    <property type="term" value="F:DNA binding"/>
    <property type="evidence" value="ECO:0007669"/>
    <property type="project" value="UniProtKB-KW"/>
</dbReference>
<proteinExistence type="predicted"/>
<dbReference type="SUPFAM" id="SSF47413">
    <property type="entry name" value="lambda repressor-like DNA-binding domains"/>
    <property type="match status" value="1"/>
</dbReference>
<organism evidence="6 7">
    <name type="scientific">Clostridium neuense</name>
    <dbReference type="NCBI Taxonomy" id="1728934"/>
    <lineage>
        <taxon>Bacteria</taxon>
        <taxon>Bacillati</taxon>
        <taxon>Bacillota</taxon>
        <taxon>Clostridia</taxon>
        <taxon>Eubacteriales</taxon>
        <taxon>Clostridiaceae</taxon>
        <taxon>Clostridium</taxon>
    </lineage>
</organism>
<evidence type="ECO:0000259" key="5">
    <source>
        <dbReference type="PROSITE" id="PS50932"/>
    </source>
</evidence>
<evidence type="ECO:0000313" key="7">
    <source>
        <dbReference type="Proteomes" id="UP001623592"/>
    </source>
</evidence>
<dbReference type="Pfam" id="PF13377">
    <property type="entry name" value="Peripla_BP_3"/>
    <property type="match status" value="1"/>
</dbReference>
<dbReference type="CDD" id="cd01392">
    <property type="entry name" value="HTH_LacI"/>
    <property type="match status" value="1"/>
</dbReference>
<gene>
    <name evidence="6" type="ORF">ACJDT4_04730</name>
</gene>
<evidence type="ECO:0000256" key="1">
    <source>
        <dbReference type="ARBA" id="ARBA00022491"/>
    </source>
</evidence>